<dbReference type="Gene3D" id="2.40.480.10">
    <property type="entry name" value="Allene oxide cyclase-like"/>
    <property type="match status" value="1"/>
</dbReference>
<reference evidence="2" key="1">
    <citation type="submission" date="2020-06" db="EMBL/GenBank/DDBJ databases">
        <authorList>
            <consortium name="Plant Systems Biology data submission"/>
        </authorList>
    </citation>
    <scope>NUCLEOTIDE SEQUENCE</scope>
    <source>
        <strain evidence="2">D6</strain>
    </source>
</reference>
<dbReference type="InterPro" id="IPR044859">
    <property type="entry name" value="Allene_oxi_cyc_Dirigent"/>
</dbReference>
<dbReference type="AlphaFoldDB" id="A0A9N8D6U9"/>
<organism evidence="2 3">
    <name type="scientific">Seminavis robusta</name>
    <dbReference type="NCBI Taxonomy" id="568900"/>
    <lineage>
        <taxon>Eukaryota</taxon>
        <taxon>Sar</taxon>
        <taxon>Stramenopiles</taxon>
        <taxon>Ochrophyta</taxon>
        <taxon>Bacillariophyta</taxon>
        <taxon>Bacillariophyceae</taxon>
        <taxon>Bacillariophycidae</taxon>
        <taxon>Naviculales</taxon>
        <taxon>Naviculaceae</taxon>
        <taxon>Seminavis</taxon>
    </lineage>
</organism>
<keyword evidence="1" id="KW-0732">Signal</keyword>
<name>A0A9N8D6U9_9STRA</name>
<dbReference type="Proteomes" id="UP001153069">
    <property type="component" value="Unassembled WGS sequence"/>
</dbReference>
<evidence type="ECO:0000256" key="1">
    <source>
        <dbReference type="SAM" id="SignalP"/>
    </source>
</evidence>
<feature type="signal peptide" evidence="1">
    <location>
        <begin position="1"/>
        <end position="21"/>
    </location>
</feature>
<feature type="chain" id="PRO_5040404694" evidence="1">
    <location>
        <begin position="22"/>
        <end position="192"/>
    </location>
</feature>
<protein>
    <submittedName>
        <fullName evidence="2">Uncharacterized protein</fullName>
    </submittedName>
</protein>
<sequence>MKVITSVLTGALLLMAVGVHSQKEDSDEDMPAAPCSPGWLAQQDLTFVLEFGDNIESFSVVVPSTGENTAGETYLTVGDILQDAGGASIGRIFETGIRMNENPNGGGVDEGEAPSYWYFTGTLHNPFGCAGTITYAGPYFNEGDTGVFTITGGSGDFLGASGVIQDTYDGDLDVSVRDVELSIGMMHGGMMG</sequence>
<gene>
    <name evidence="2" type="ORF">SEMRO_21_G014980.1</name>
</gene>
<keyword evidence="3" id="KW-1185">Reference proteome</keyword>
<proteinExistence type="predicted"/>
<accession>A0A9N8D6U9</accession>
<evidence type="ECO:0000313" key="2">
    <source>
        <dbReference type="EMBL" id="CAB9497552.1"/>
    </source>
</evidence>
<dbReference type="EMBL" id="CAICTM010000021">
    <property type="protein sequence ID" value="CAB9497552.1"/>
    <property type="molecule type" value="Genomic_DNA"/>
</dbReference>
<evidence type="ECO:0000313" key="3">
    <source>
        <dbReference type="Proteomes" id="UP001153069"/>
    </source>
</evidence>
<dbReference type="OrthoDB" id="10046852at2759"/>
<comment type="caution">
    <text evidence="2">The sequence shown here is derived from an EMBL/GenBank/DDBJ whole genome shotgun (WGS) entry which is preliminary data.</text>
</comment>